<reference evidence="2 3" key="1">
    <citation type="submission" date="2017-12" db="EMBL/GenBank/DDBJ databases">
        <title>High-resolution comparative analysis of great ape genomes.</title>
        <authorList>
            <person name="Pollen A."/>
            <person name="Hastie A."/>
            <person name="Hormozdiari F."/>
            <person name="Dougherty M."/>
            <person name="Liu R."/>
            <person name="Chaisson M."/>
            <person name="Hoppe E."/>
            <person name="Hill C."/>
            <person name="Pang A."/>
            <person name="Hillier L."/>
            <person name="Baker C."/>
            <person name="Armstrong J."/>
            <person name="Shendure J."/>
            <person name="Paten B."/>
            <person name="Wilson R."/>
            <person name="Chao H."/>
            <person name="Schneider V."/>
            <person name="Ventura M."/>
            <person name="Kronenberg Z."/>
            <person name="Murali S."/>
            <person name="Gordon D."/>
            <person name="Cantsilieris S."/>
            <person name="Munson K."/>
            <person name="Nelson B."/>
            <person name="Raja A."/>
            <person name="Underwood J."/>
            <person name="Diekhans M."/>
            <person name="Fiddes I."/>
            <person name="Haussler D."/>
            <person name="Eichler E."/>
        </authorList>
    </citation>
    <scope>NUCLEOTIDE SEQUENCE [LARGE SCALE GENOMIC DNA]</scope>
    <source>
        <strain evidence="2">Yerkes chimp pedigree #C0471</strain>
    </source>
</reference>
<gene>
    <name evidence="2" type="ORF">CK820_G0025212</name>
</gene>
<organism evidence="2 3">
    <name type="scientific">Pan troglodytes</name>
    <name type="common">Chimpanzee</name>
    <dbReference type="NCBI Taxonomy" id="9598"/>
    <lineage>
        <taxon>Eukaryota</taxon>
        <taxon>Metazoa</taxon>
        <taxon>Chordata</taxon>
        <taxon>Craniata</taxon>
        <taxon>Vertebrata</taxon>
        <taxon>Euteleostomi</taxon>
        <taxon>Mammalia</taxon>
        <taxon>Eutheria</taxon>
        <taxon>Euarchontoglires</taxon>
        <taxon>Primates</taxon>
        <taxon>Haplorrhini</taxon>
        <taxon>Catarrhini</taxon>
        <taxon>Hominidae</taxon>
        <taxon>Pan</taxon>
    </lineage>
</organism>
<dbReference type="AlphaFoldDB" id="A0A2J8M0T9"/>
<evidence type="ECO:0000313" key="3">
    <source>
        <dbReference type="Proteomes" id="UP000236370"/>
    </source>
</evidence>
<accession>A0A2J8M0T9</accession>
<evidence type="ECO:0000313" key="2">
    <source>
        <dbReference type="EMBL" id="PNI53145.1"/>
    </source>
</evidence>
<name>A0A2J8M0T9_PANTR</name>
<protein>
    <submittedName>
        <fullName evidence="2">MTMR14 isoform 8</fullName>
    </submittedName>
</protein>
<evidence type="ECO:0000256" key="1">
    <source>
        <dbReference type="SAM" id="MobiDB-lite"/>
    </source>
</evidence>
<feature type="compositionally biased region" description="Basic residues" evidence="1">
    <location>
        <begin position="61"/>
        <end position="71"/>
    </location>
</feature>
<sequence>MAGARAAAAAASAGSSASSGNQPPQEPGLGELLEEFSRTQYRAKDGSGTGGSKDELCQGKSPKKKLRKIGRRFLGVRGQNGARSRPIARPGGLRPSPP</sequence>
<feature type="region of interest" description="Disordered" evidence="1">
    <location>
        <begin position="1"/>
        <end position="98"/>
    </location>
</feature>
<dbReference type="EMBL" id="NBAG03000274">
    <property type="protein sequence ID" value="PNI53145.1"/>
    <property type="molecule type" value="Genomic_DNA"/>
</dbReference>
<proteinExistence type="predicted"/>
<dbReference type="Proteomes" id="UP000236370">
    <property type="component" value="Unassembled WGS sequence"/>
</dbReference>
<comment type="caution">
    <text evidence="2">The sequence shown here is derived from an EMBL/GenBank/DDBJ whole genome shotgun (WGS) entry which is preliminary data.</text>
</comment>
<feature type="compositionally biased region" description="Low complexity" evidence="1">
    <location>
        <begin position="1"/>
        <end position="31"/>
    </location>
</feature>